<dbReference type="Proteomes" id="UP000199533">
    <property type="component" value="Unassembled WGS sequence"/>
</dbReference>
<keyword evidence="5 6" id="KW-0804">Transcription</keyword>
<evidence type="ECO:0000256" key="5">
    <source>
        <dbReference type="ARBA" id="ARBA00023163"/>
    </source>
</evidence>
<keyword evidence="4 6" id="KW-0805">Transcription regulation</keyword>
<name>A0A1I3X4C4_9PROT</name>
<dbReference type="GO" id="GO:0003723">
    <property type="term" value="F:RNA binding"/>
    <property type="evidence" value="ECO:0007669"/>
    <property type="project" value="UniProtKB-UniRule"/>
</dbReference>
<dbReference type="EMBL" id="FOSP01000001">
    <property type="protein sequence ID" value="SFK14444.1"/>
    <property type="molecule type" value="Genomic_DNA"/>
</dbReference>
<dbReference type="NCBIfam" id="TIGR01951">
    <property type="entry name" value="nusB"/>
    <property type="match status" value="1"/>
</dbReference>
<evidence type="ECO:0000256" key="2">
    <source>
        <dbReference type="ARBA" id="ARBA00022814"/>
    </source>
</evidence>
<dbReference type="PANTHER" id="PTHR11078:SF3">
    <property type="entry name" value="ANTITERMINATION NUSB DOMAIN-CONTAINING PROTEIN"/>
    <property type="match status" value="1"/>
</dbReference>
<dbReference type="GO" id="GO:0005829">
    <property type="term" value="C:cytosol"/>
    <property type="evidence" value="ECO:0007669"/>
    <property type="project" value="TreeGrafter"/>
</dbReference>
<accession>A0A1I3X4C4</accession>
<dbReference type="AlphaFoldDB" id="A0A1I3X4C4"/>
<reference evidence="9" key="1">
    <citation type="submission" date="2016-10" db="EMBL/GenBank/DDBJ databases">
        <authorList>
            <person name="Varghese N."/>
            <person name="Submissions S."/>
        </authorList>
    </citation>
    <scope>NUCLEOTIDE SEQUENCE [LARGE SCALE GENOMIC DNA]</scope>
    <source>
        <strain evidence="9">Nm69</strain>
    </source>
</reference>
<dbReference type="GO" id="GO:0006353">
    <property type="term" value="P:DNA-templated transcription termination"/>
    <property type="evidence" value="ECO:0007669"/>
    <property type="project" value="UniProtKB-UniRule"/>
</dbReference>
<dbReference type="InterPro" id="IPR035926">
    <property type="entry name" value="NusB-like_sf"/>
</dbReference>
<dbReference type="SUPFAM" id="SSF48013">
    <property type="entry name" value="NusB-like"/>
    <property type="match status" value="1"/>
</dbReference>
<evidence type="ECO:0000256" key="6">
    <source>
        <dbReference type="HAMAP-Rule" id="MF_00073"/>
    </source>
</evidence>
<proteinExistence type="inferred from homology"/>
<protein>
    <recommendedName>
        <fullName evidence="6">Transcription antitermination protein NusB</fullName>
    </recommendedName>
    <alternativeName>
        <fullName evidence="6">Antitermination factor NusB</fullName>
    </alternativeName>
</protein>
<evidence type="ECO:0000256" key="1">
    <source>
        <dbReference type="ARBA" id="ARBA00005952"/>
    </source>
</evidence>
<dbReference type="OrthoDB" id="9789556at2"/>
<organism evidence="8 9">
    <name type="scientific">Nitrosomonas aestuarii</name>
    <dbReference type="NCBI Taxonomy" id="52441"/>
    <lineage>
        <taxon>Bacteria</taxon>
        <taxon>Pseudomonadati</taxon>
        <taxon>Pseudomonadota</taxon>
        <taxon>Betaproteobacteria</taxon>
        <taxon>Nitrosomonadales</taxon>
        <taxon>Nitrosomonadaceae</taxon>
        <taxon>Nitrosomonas</taxon>
    </lineage>
</organism>
<dbReference type="PANTHER" id="PTHR11078">
    <property type="entry name" value="N UTILIZATION SUBSTANCE PROTEIN B-RELATED"/>
    <property type="match status" value="1"/>
</dbReference>
<keyword evidence="2 6" id="KW-0889">Transcription antitermination</keyword>
<comment type="function">
    <text evidence="6">Involved in transcription antitermination. Required for transcription of ribosomal RNA (rRNA) genes. Binds specifically to the boxA antiterminator sequence of the ribosomal RNA (rrn) operons.</text>
</comment>
<keyword evidence="9" id="KW-1185">Reference proteome</keyword>
<gene>
    <name evidence="6" type="primary">nusB</name>
    <name evidence="8" type="ORF">SAMN05216302_1001110</name>
</gene>
<dbReference type="Pfam" id="PF01029">
    <property type="entry name" value="NusB"/>
    <property type="match status" value="1"/>
</dbReference>
<dbReference type="InterPro" id="IPR006027">
    <property type="entry name" value="NusB_RsmB_TIM44"/>
</dbReference>
<evidence type="ECO:0000259" key="7">
    <source>
        <dbReference type="Pfam" id="PF01029"/>
    </source>
</evidence>
<feature type="domain" description="NusB/RsmB/TIM44" evidence="7">
    <location>
        <begin position="2"/>
        <end position="124"/>
    </location>
</feature>
<evidence type="ECO:0000313" key="9">
    <source>
        <dbReference type="Proteomes" id="UP000199533"/>
    </source>
</evidence>
<evidence type="ECO:0000256" key="3">
    <source>
        <dbReference type="ARBA" id="ARBA00022884"/>
    </source>
</evidence>
<dbReference type="GO" id="GO:0031564">
    <property type="term" value="P:transcription antitermination"/>
    <property type="evidence" value="ECO:0007669"/>
    <property type="project" value="UniProtKB-KW"/>
</dbReference>
<evidence type="ECO:0000313" key="8">
    <source>
        <dbReference type="EMBL" id="SFK14444.1"/>
    </source>
</evidence>
<sequence length="136" mass="15403">MARELALQGIYQWRVAGGTINFIEAQLIETKEFYRSDEKYFSILFKGVLSDVSTLEATIQPFLDRSLKELSPVEFAILLLSTYELIHFLEVPYRAIINEAIELARTYGGSDGYKYVNGVLDKLALKLRAVETSAQS</sequence>
<keyword evidence="3 6" id="KW-0694">RNA-binding</keyword>
<evidence type="ECO:0000256" key="4">
    <source>
        <dbReference type="ARBA" id="ARBA00023015"/>
    </source>
</evidence>
<dbReference type="InterPro" id="IPR011605">
    <property type="entry name" value="NusB_fam"/>
</dbReference>
<dbReference type="STRING" id="52441.SAMN05216302_1001110"/>
<dbReference type="RefSeq" id="WP_090696650.1">
    <property type="nucleotide sequence ID" value="NZ_FOSP01000001.1"/>
</dbReference>
<dbReference type="HAMAP" id="MF_00073">
    <property type="entry name" value="NusB"/>
    <property type="match status" value="1"/>
</dbReference>
<comment type="similarity">
    <text evidence="1 6">Belongs to the NusB family.</text>
</comment>
<dbReference type="Gene3D" id="1.10.940.10">
    <property type="entry name" value="NusB-like"/>
    <property type="match status" value="1"/>
</dbReference>